<dbReference type="InterPro" id="IPR024520">
    <property type="entry name" value="DUF3558"/>
</dbReference>
<evidence type="ECO:0000313" key="1">
    <source>
        <dbReference type="EMBL" id="SES39019.1"/>
    </source>
</evidence>
<dbReference type="Proteomes" id="UP000199051">
    <property type="component" value="Unassembled WGS sequence"/>
</dbReference>
<name>A0A1H9WYW7_9PSEU</name>
<evidence type="ECO:0000313" key="2">
    <source>
        <dbReference type="Proteomes" id="UP000199051"/>
    </source>
</evidence>
<dbReference type="Pfam" id="PF12079">
    <property type="entry name" value="DUF3558"/>
    <property type="match status" value="1"/>
</dbReference>
<protein>
    <submittedName>
        <fullName evidence="1">Uncharacterized protein</fullName>
    </submittedName>
</protein>
<accession>A0A1H9WYW7</accession>
<gene>
    <name evidence="1" type="ORF">SAMN04487818_11215</name>
</gene>
<sequence>MIKELGISTSARPKKSKGYTACRWRAEKPVIADSFSLDITYYQQDGIKDLQGSQPRTPVKVGSRDAVQTLDETANGCVVAINVTDRSRVDVYVLGGPAPERCKIANAVAGRIEPELP</sequence>
<keyword evidence="2" id="KW-1185">Reference proteome</keyword>
<organism evidence="1 2">
    <name type="scientific">Actinokineospora terrae</name>
    <dbReference type="NCBI Taxonomy" id="155974"/>
    <lineage>
        <taxon>Bacteria</taxon>
        <taxon>Bacillati</taxon>
        <taxon>Actinomycetota</taxon>
        <taxon>Actinomycetes</taxon>
        <taxon>Pseudonocardiales</taxon>
        <taxon>Pseudonocardiaceae</taxon>
        <taxon>Actinokineospora</taxon>
    </lineage>
</organism>
<dbReference type="STRING" id="155974.SAMN04487818_11215"/>
<proteinExistence type="predicted"/>
<reference evidence="2" key="1">
    <citation type="submission" date="2016-10" db="EMBL/GenBank/DDBJ databases">
        <authorList>
            <person name="Varghese N."/>
            <person name="Submissions S."/>
        </authorList>
    </citation>
    <scope>NUCLEOTIDE SEQUENCE [LARGE SCALE GENOMIC DNA]</scope>
    <source>
        <strain evidence="2">DSM 44260</strain>
    </source>
</reference>
<dbReference type="AlphaFoldDB" id="A0A1H9WYW7"/>
<dbReference type="EMBL" id="FOGI01000012">
    <property type="protein sequence ID" value="SES39019.1"/>
    <property type="molecule type" value="Genomic_DNA"/>
</dbReference>